<evidence type="ECO:0000313" key="3">
    <source>
        <dbReference type="Proteomes" id="UP000284242"/>
    </source>
</evidence>
<reference evidence="2 3" key="1">
    <citation type="submission" date="2018-08" db="EMBL/GenBank/DDBJ databases">
        <title>A genome reference for cultivated species of the human gut microbiota.</title>
        <authorList>
            <person name="Zou Y."/>
            <person name="Xue W."/>
            <person name="Luo G."/>
        </authorList>
    </citation>
    <scope>NUCLEOTIDE SEQUENCE [LARGE SCALE GENOMIC DNA]</scope>
    <source>
        <strain evidence="2 3">AF21-24</strain>
    </source>
</reference>
<feature type="transmembrane region" description="Helical" evidence="1">
    <location>
        <begin position="6"/>
        <end position="24"/>
    </location>
</feature>
<protein>
    <submittedName>
        <fullName evidence="2">Uncharacterized protein</fullName>
    </submittedName>
</protein>
<proteinExistence type="predicted"/>
<gene>
    <name evidence="2" type="ORF">DWX77_11080</name>
</gene>
<name>A0A412KTN0_9FIRM</name>
<organism evidence="2 3">
    <name type="scientific">Blautia obeum</name>
    <dbReference type="NCBI Taxonomy" id="40520"/>
    <lineage>
        <taxon>Bacteria</taxon>
        <taxon>Bacillati</taxon>
        <taxon>Bacillota</taxon>
        <taxon>Clostridia</taxon>
        <taxon>Lachnospirales</taxon>
        <taxon>Lachnospiraceae</taxon>
        <taxon>Blautia</taxon>
    </lineage>
</organism>
<accession>A0A412KTN0</accession>
<dbReference type="AlphaFoldDB" id="A0A412KTN0"/>
<dbReference type="Proteomes" id="UP000284242">
    <property type="component" value="Unassembled WGS sequence"/>
</dbReference>
<feature type="non-terminal residue" evidence="2">
    <location>
        <position position="79"/>
    </location>
</feature>
<sequence>MCTNKSKYVIIPLIAIICVAYLQYGRDMDIYNSSIFSVGTYNEAHIKVLTNTLYISDKKKCAEEILKKCKDNSFLSVDF</sequence>
<evidence type="ECO:0000313" key="2">
    <source>
        <dbReference type="EMBL" id="RGS71973.1"/>
    </source>
</evidence>
<keyword evidence="1" id="KW-0812">Transmembrane</keyword>
<keyword evidence="1" id="KW-1133">Transmembrane helix</keyword>
<keyword evidence="1" id="KW-0472">Membrane</keyword>
<evidence type="ECO:0000256" key="1">
    <source>
        <dbReference type="SAM" id="Phobius"/>
    </source>
</evidence>
<dbReference type="EMBL" id="QRVV01000033">
    <property type="protein sequence ID" value="RGS71973.1"/>
    <property type="molecule type" value="Genomic_DNA"/>
</dbReference>
<comment type="caution">
    <text evidence="2">The sequence shown here is derived from an EMBL/GenBank/DDBJ whole genome shotgun (WGS) entry which is preliminary data.</text>
</comment>